<dbReference type="CDD" id="cd24050">
    <property type="entry name" value="ASKHA_NBD_ANMK"/>
    <property type="match status" value="1"/>
</dbReference>
<dbReference type="GO" id="GO:0016773">
    <property type="term" value="F:phosphotransferase activity, alcohol group as acceptor"/>
    <property type="evidence" value="ECO:0007669"/>
    <property type="project" value="UniProtKB-UniRule"/>
</dbReference>
<evidence type="ECO:0000313" key="3">
    <source>
        <dbReference type="Proteomes" id="UP000006201"/>
    </source>
</evidence>
<comment type="similarity">
    <text evidence="1">Belongs to the anhydro-N-acetylmuramic acid kinase family.</text>
</comment>
<dbReference type="HOGENOM" id="CLU_038782_0_0_6"/>
<gene>
    <name evidence="1" type="primary">anmK</name>
    <name evidence="2" type="ORF">PTD2_21587</name>
</gene>
<organism evidence="2 3">
    <name type="scientific">Pseudoalteromonas tunicata D2</name>
    <dbReference type="NCBI Taxonomy" id="87626"/>
    <lineage>
        <taxon>Bacteria</taxon>
        <taxon>Pseudomonadati</taxon>
        <taxon>Pseudomonadota</taxon>
        <taxon>Gammaproteobacteria</taxon>
        <taxon>Alteromonadales</taxon>
        <taxon>Pseudoalteromonadaceae</taxon>
        <taxon>Pseudoalteromonas</taxon>
    </lineage>
</organism>
<evidence type="ECO:0000313" key="2">
    <source>
        <dbReference type="EMBL" id="EAR28451.1"/>
    </source>
</evidence>
<keyword evidence="3" id="KW-1185">Reference proteome</keyword>
<dbReference type="GO" id="GO:0009254">
    <property type="term" value="P:peptidoglycan turnover"/>
    <property type="evidence" value="ECO:0007669"/>
    <property type="project" value="UniProtKB-UniRule"/>
</dbReference>
<keyword evidence="1" id="KW-0067">ATP-binding</keyword>
<keyword evidence="1" id="KW-0418">Kinase</keyword>
<accession>A4CAP3</accession>
<dbReference type="AlphaFoldDB" id="A4CAP3"/>
<proteinExistence type="inferred from homology"/>
<feature type="binding site" evidence="1">
    <location>
        <begin position="3"/>
        <end position="10"/>
    </location>
    <ligand>
        <name>ATP</name>
        <dbReference type="ChEBI" id="CHEBI:30616"/>
    </ligand>
</feature>
<comment type="caution">
    <text evidence="2">The sequence shown here is derived from an EMBL/GenBank/DDBJ whole genome shotgun (WGS) entry which is preliminary data.</text>
</comment>
<dbReference type="EC" id="2.7.1.170" evidence="1"/>
<dbReference type="HAMAP" id="MF_01270">
    <property type="entry name" value="AnhMurNAc_kinase"/>
    <property type="match status" value="1"/>
</dbReference>
<dbReference type="PANTHER" id="PTHR30605:SF0">
    <property type="entry name" value="ANHYDRO-N-ACETYLMURAMIC ACID KINASE"/>
    <property type="match status" value="1"/>
</dbReference>
<dbReference type="NCBIfam" id="NF007139">
    <property type="entry name" value="PRK09585.1-3"/>
    <property type="match status" value="1"/>
</dbReference>
<comment type="function">
    <text evidence="1">Catalyzes the specific phosphorylation of 1,6-anhydro-N-acetylmuramic acid (anhMurNAc) with the simultaneous cleavage of the 1,6-anhydro ring, generating MurNAc-6-P. Is required for the utilization of anhMurNAc either imported from the medium or derived from its own cell wall murein, and thus plays a role in cell wall recycling.</text>
</comment>
<dbReference type="GO" id="GO:0005524">
    <property type="term" value="F:ATP binding"/>
    <property type="evidence" value="ECO:0007669"/>
    <property type="project" value="UniProtKB-UniRule"/>
</dbReference>
<dbReference type="Proteomes" id="UP000006201">
    <property type="component" value="Unassembled WGS sequence"/>
</dbReference>
<dbReference type="InterPro" id="IPR005338">
    <property type="entry name" value="Anhydro_N_Ac-Mur_kinase"/>
</dbReference>
<dbReference type="EMBL" id="AAOH01000004">
    <property type="protein sequence ID" value="EAR28451.1"/>
    <property type="molecule type" value="Genomic_DNA"/>
</dbReference>
<evidence type="ECO:0000256" key="1">
    <source>
        <dbReference type="HAMAP-Rule" id="MF_01270"/>
    </source>
</evidence>
<comment type="catalytic activity">
    <reaction evidence="1">
        <text>1,6-anhydro-N-acetyl-beta-muramate + ATP + H2O = N-acetyl-D-muramate 6-phosphate + ADP + H(+)</text>
        <dbReference type="Rhea" id="RHEA:24952"/>
        <dbReference type="ChEBI" id="CHEBI:15377"/>
        <dbReference type="ChEBI" id="CHEBI:15378"/>
        <dbReference type="ChEBI" id="CHEBI:30616"/>
        <dbReference type="ChEBI" id="CHEBI:58690"/>
        <dbReference type="ChEBI" id="CHEBI:58722"/>
        <dbReference type="ChEBI" id="CHEBI:456216"/>
        <dbReference type="EC" id="2.7.1.170"/>
    </reaction>
</comment>
<dbReference type="SUPFAM" id="SSF53067">
    <property type="entry name" value="Actin-like ATPase domain"/>
    <property type="match status" value="1"/>
</dbReference>
<dbReference type="Pfam" id="PF03702">
    <property type="entry name" value="AnmK"/>
    <property type="match status" value="1"/>
</dbReference>
<dbReference type="GO" id="GO:0016301">
    <property type="term" value="F:kinase activity"/>
    <property type="evidence" value="ECO:0007669"/>
    <property type="project" value="UniProtKB-KW"/>
</dbReference>
<sequence length="374" mass="40709">MSGTSLDGIDVALVAMPNNTISLLGALEMPFEPKLRRDILALCQTQTIALRDFGQICVRLSLAYAKAVNQLLAQHQLNGNDICAIGCHGQTVYHLPGGPYPFSMQLINASVLAAETGITTISDFRSMDLALGGQGAPLVPPFHQQLFEHLQQQYSALVLLNIGGIANVSILSGQPLVGFDTGPGNVLMDLWLQQQNPEQLFDHNGELAAKGQVCDALLADCLADPYFALTAPKSTGRELFNFDWLQQKLIHYPALSFEDVLATLSQLTATSISQSLTHLSPGLLLVCGGGAKNSHLLHNIQALLPNWQIELTTNFGVDGDFMEAMAFAWLAKRCRERQNGNDMLVTGASRNEILGQICQLKHHQWQGDLTKDQQ</sequence>
<dbReference type="UniPathway" id="UPA00343"/>
<dbReference type="PANTHER" id="PTHR30605">
    <property type="entry name" value="ANHYDRO-N-ACETYLMURAMIC ACID KINASE"/>
    <property type="match status" value="1"/>
</dbReference>
<dbReference type="GO" id="GO:0097175">
    <property type="term" value="P:1,6-anhydro-N-acetyl-beta-muramic acid catabolic process"/>
    <property type="evidence" value="ECO:0007669"/>
    <property type="project" value="UniProtKB-UniRule"/>
</dbReference>
<dbReference type="UniPathway" id="UPA00544"/>
<dbReference type="Gene3D" id="3.30.420.40">
    <property type="match status" value="2"/>
</dbReference>
<comment type="pathway">
    <text evidence="1">Amino-sugar metabolism; 1,6-anhydro-N-acetylmuramate degradation.</text>
</comment>
<keyword evidence="1" id="KW-0808">Transferase</keyword>
<comment type="pathway">
    <text evidence="1">Cell wall biogenesis; peptidoglycan recycling.</text>
</comment>
<dbReference type="eggNOG" id="COG2377">
    <property type="taxonomic scope" value="Bacteria"/>
</dbReference>
<dbReference type="GO" id="GO:0006040">
    <property type="term" value="P:amino sugar metabolic process"/>
    <property type="evidence" value="ECO:0007669"/>
    <property type="project" value="InterPro"/>
</dbReference>
<protein>
    <recommendedName>
        <fullName evidence="1">Anhydro-N-acetylmuramic acid kinase</fullName>
        <ecNumber evidence="1">2.7.1.170</ecNumber>
    </recommendedName>
    <alternativeName>
        <fullName evidence="1">AnhMurNAc kinase</fullName>
    </alternativeName>
</protein>
<reference evidence="2 3" key="1">
    <citation type="submission" date="2006-02" db="EMBL/GenBank/DDBJ databases">
        <authorList>
            <person name="Moran M.A."/>
            <person name="Kjelleberg S."/>
            <person name="Egan S."/>
            <person name="Saunders N."/>
            <person name="Thomas T."/>
            <person name="Ferriera S."/>
            <person name="Johnson J."/>
            <person name="Kravitz S."/>
            <person name="Halpern A."/>
            <person name="Remington K."/>
            <person name="Beeson K."/>
            <person name="Tran B."/>
            <person name="Rogers Y.-H."/>
            <person name="Friedman R."/>
            <person name="Venter J.C."/>
        </authorList>
    </citation>
    <scope>NUCLEOTIDE SEQUENCE [LARGE SCALE GENOMIC DNA]</scope>
    <source>
        <strain evidence="2 3">D2</strain>
    </source>
</reference>
<keyword evidence="1" id="KW-0547">Nucleotide-binding</keyword>
<name>A4CAP3_9GAMM</name>
<dbReference type="STRING" id="87626.PTD2_21587"/>
<dbReference type="InterPro" id="IPR043129">
    <property type="entry name" value="ATPase_NBD"/>
</dbReference>
<keyword evidence="1" id="KW-0119">Carbohydrate metabolism</keyword>